<feature type="region of interest" description="Disordered" evidence="2">
    <location>
        <begin position="136"/>
        <end position="164"/>
    </location>
</feature>
<dbReference type="InterPro" id="IPR023393">
    <property type="entry name" value="START-like_dom_sf"/>
</dbReference>
<organism evidence="5 6">
    <name type="scientific">Pilimelia columellifera subsp. columellifera</name>
    <dbReference type="NCBI Taxonomy" id="706583"/>
    <lineage>
        <taxon>Bacteria</taxon>
        <taxon>Bacillati</taxon>
        <taxon>Actinomycetota</taxon>
        <taxon>Actinomycetes</taxon>
        <taxon>Micromonosporales</taxon>
        <taxon>Micromonosporaceae</taxon>
        <taxon>Pilimelia</taxon>
    </lineage>
</organism>
<evidence type="ECO:0000313" key="5">
    <source>
        <dbReference type="EMBL" id="GAA2523641.1"/>
    </source>
</evidence>
<dbReference type="Proteomes" id="UP001499978">
    <property type="component" value="Unassembled WGS sequence"/>
</dbReference>
<proteinExistence type="inferred from homology"/>
<dbReference type="EMBL" id="BAAARY010000009">
    <property type="protein sequence ID" value="GAA2523641.1"/>
    <property type="molecule type" value="Genomic_DNA"/>
</dbReference>
<feature type="compositionally biased region" description="Gly residues" evidence="2">
    <location>
        <begin position="269"/>
        <end position="285"/>
    </location>
</feature>
<feature type="region of interest" description="Disordered" evidence="2">
    <location>
        <begin position="269"/>
        <end position="347"/>
    </location>
</feature>
<dbReference type="SUPFAM" id="SSF55961">
    <property type="entry name" value="Bet v1-like"/>
    <property type="match status" value="1"/>
</dbReference>
<evidence type="ECO:0000256" key="2">
    <source>
        <dbReference type="SAM" id="MobiDB-lite"/>
    </source>
</evidence>
<dbReference type="InterPro" id="IPR012291">
    <property type="entry name" value="CBM2_carb-bd_dom_sf"/>
</dbReference>
<feature type="compositionally biased region" description="Low complexity" evidence="2">
    <location>
        <begin position="286"/>
        <end position="305"/>
    </location>
</feature>
<name>A0ABN3NJ12_9ACTN</name>
<dbReference type="CDD" id="cd07814">
    <property type="entry name" value="SRPBCC_CalC_Aha1-like"/>
    <property type="match status" value="1"/>
</dbReference>
<comment type="similarity">
    <text evidence="1">Belongs to the AHA1 family.</text>
</comment>
<keyword evidence="3" id="KW-0472">Membrane</keyword>
<dbReference type="InterPro" id="IPR013538">
    <property type="entry name" value="ASHA1/2-like_C"/>
</dbReference>
<keyword evidence="3" id="KW-1133">Transmembrane helix</keyword>
<dbReference type="Gene3D" id="3.30.530.20">
    <property type="match status" value="1"/>
</dbReference>
<accession>A0ABN3NJ12</accession>
<dbReference type="Gene3D" id="2.60.40.290">
    <property type="match status" value="1"/>
</dbReference>
<evidence type="ECO:0000256" key="3">
    <source>
        <dbReference type="SAM" id="Phobius"/>
    </source>
</evidence>
<protein>
    <recommendedName>
        <fullName evidence="4">Activator of Hsp90 ATPase homologue 1/2-like C-terminal domain-containing protein</fullName>
    </recommendedName>
</protein>
<comment type="caution">
    <text evidence="5">The sequence shown here is derived from an EMBL/GenBank/DDBJ whole genome shotgun (WGS) entry which is preliminary data.</text>
</comment>
<feature type="transmembrane region" description="Helical" evidence="3">
    <location>
        <begin position="230"/>
        <end position="253"/>
    </location>
</feature>
<feature type="compositionally biased region" description="Low complexity" evidence="2">
    <location>
        <begin position="137"/>
        <end position="164"/>
    </location>
</feature>
<evidence type="ECO:0000259" key="4">
    <source>
        <dbReference type="Pfam" id="PF08327"/>
    </source>
</evidence>
<evidence type="ECO:0000313" key="6">
    <source>
        <dbReference type="Proteomes" id="UP001499978"/>
    </source>
</evidence>
<evidence type="ECO:0000256" key="1">
    <source>
        <dbReference type="ARBA" id="ARBA00006817"/>
    </source>
</evidence>
<sequence length="498" mass="51960">MAEILIDVDLRHPVERVWRALTDRAVLGDWLMPTDLEPYEGRSFVLCPDGLAGFDGPIDGELVEVAAPRRVVMLWHEEQGRSRVSWELTATEVGCRLTMTQTGFFGVQGTLRRHRLLRAYQLMLNTRLPAALNRLATGTTPPYRPPGRQRTPPSAGAGAGAELAESAQPIGLRPAAPQPAADISEEWSSVELPLPSGADHRRLLPSTLESTASRNLAADPHTSSARQRRAMLLGAAAGALVVLVAVVIGGWLVAPRVLPALGMGPGGGQDGQVGPGAPAEGGLGQAAGPPTVAGATPAPAAATTPDPSPSRGDAPARPGQPGGPPGPGSAPTATRVPPPNPGGQPTIEWIAGYRTVRSDESRVVTEVVVGNPGRVAGSGWRVVVTAPRGAELGQVRGAVGQWRSGQAVFTALDPREAVPAGGSVRFRFTLRGVDAITGCAVGGSSCAGRDLPLDSTRYDWGATHPSTQGGDWFRLRTVRQEKRAEEADVVSIIVVGKQ</sequence>
<gene>
    <name evidence="5" type="ORF">GCM10010201_22520</name>
</gene>
<dbReference type="Pfam" id="PF08327">
    <property type="entry name" value="AHSA1"/>
    <property type="match status" value="1"/>
</dbReference>
<reference evidence="5 6" key="1">
    <citation type="journal article" date="2019" name="Int. J. Syst. Evol. Microbiol.">
        <title>The Global Catalogue of Microorganisms (GCM) 10K type strain sequencing project: providing services to taxonomists for standard genome sequencing and annotation.</title>
        <authorList>
            <consortium name="The Broad Institute Genomics Platform"/>
            <consortium name="The Broad Institute Genome Sequencing Center for Infectious Disease"/>
            <person name="Wu L."/>
            <person name="Ma J."/>
        </authorList>
    </citation>
    <scope>NUCLEOTIDE SEQUENCE [LARGE SCALE GENOMIC DNA]</scope>
    <source>
        <strain evidence="5 6">JCM 3367</strain>
    </source>
</reference>
<keyword evidence="6" id="KW-1185">Reference proteome</keyword>
<feature type="domain" description="Activator of Hsp90 ATPase homologue 1/2-like C-terminal" evidence="4">
    <location>
        <begin position="12"/>
        <end position="105"/>
    </location>
</feature>
<keyword evidence="3" id="KW-0812">Transmembrane</keyword>